<dbReference type="InterPro" id="IPR011008">
    <property type="entry name" value="Dimeric_a/b-barrel"/>
</dbReference>
<dbReference type="PROSITE" id="PS00519">
    <property type="entry name" value="HTH_ASNC_1"/>
    <property type="match status" value="1"/>
</dbReference>
<dbReference type="PANTHER" id="PTHR30154:SF34">
    <property type="entry name" value="TRANSCRIPTIONAL REGULATOR AZLB"/>
    <property type="match status" value="1"/>
</dbReference>
<accession>A0A5P1RDQ8</accession>
<dbReference type="InterPro" id="IPR036388">
    <property type="entry name" value="WH-like_DNA-bd_sf"/>
</dbReference>
<name>A0A5P1RDQ8_9GAMM</name>
<dbReference type="Pfam" id="PF13412">
    <property type="entry name" value="HTH_24"/>
    <property type="match status" value="1"/>
</dbReference>
<evidence type="ECO:0000256" key="2">
    <source>
        <dbReference type="ARBA" id="ARBA00023125"/>
    </source>
</evidence>
<evidence type="ECO:0000256" key="1">
    <source>
        <dbReference type="ARBA" id="ARBA00023015"/>
    </source>
</evidence>
<dbReference type="GO" id="GO:0006355">
    <property type="term" value="P:regulation of DNA-templated transcription"/>
    <property type="evidence" value="ECO:0007669"/>
    <property type="project" value="UniProtKB-ARBA"/>
</dbReference>
<dbReference type="Gene3D" id="3.30.70.920">
    <property type="match status" value="1"/>
</dbReference>
<evidence type="ECO:0000313" key="5">
    <source>
        <dbReference type="EMBL" id="QEQ97395.1"/>
    </source>
</evidence>
<dbReference type="CDD" id="cd00090">
    <property type="entry name" value="HTH_ARSR"/>
    <property type="match status" value="1"/>
</dbReference>
<dbReference type="AlphaFoldDB" id="A0A5P1RDQ8"/>
<keyword evidence="3" id="KW-0804">Transcription</keyword>
<gene>
    <name evidence="5" type="ORF">F0U83_12100</name>
</gene>
<proteinExistence type="predicted"/>
<keyword evidence="2" id="KW-0238">DNA-binding</keyword>
<evidence type="ECO:0000259" key="4">
    <source>
        <dbReference type="PROSITE" id="PS50956"/>
    </source>
</evidence>
<evidence type="ECO:0000313" key="6">
    <source>
        <dbReference type="Proteomes" id="UP000324760"/>
    </source>
</evidence>
<dbReference type="SUPFAM" id="SSF46785">
    <property type="entry name" value="Winged helix' DNA-binding domain"/>
    <property type="match status" value="1"/>
</dbReference>
<keyword evidence="6" id="KW-1185">Reference proteome</keyword>
<dbReference type="KEGG" id="ncu:F0U83_12100"/>
<evidence type="ECO:0000256" key="3">
    <source>
        <dbReference type="ARBA" id="ARBA00023163"/>
    </source>
</evidence>
<dbReference type="Gene3D" id="1.10.10.10">
    <property type="entry name" value="Winged helix-like DNA-binding domain superfamily/Winged helix DNA-binding domain"/>
    <property type="match status" value="1"/>
</dbReference>
<reference evidence="5 6" key="1">
    <citation type="journal article" date="2019" name="Biochem. Eng. J.">
        <title>Metabolic engineering of the marine bacteria Neptunomonas concharum for the production of acetoin and meso-2,3-butanediol from acetate.</title>
        <authorList>
            <person name="Li W."/>
            <person name="Pu N."/>
            <person name="Liu C.-X."/>
            <person name="Yuan Q.-P."/>
            <person name="Li Z.-J."/>
        </authorList>
    </citation>
    <scope>NUCLEOTIDE SEQUENCE [LARGE SCALE GENOMIC DNA]</scope>
    <source>
        <strain evidence="5 6">JCM17730</strain>
    </source>
</reference>
<dbReference type="InterPro" id="IPR019888">
    <property type="entry name" value="Tscrpt_reg_AsnC-like"/>
</dbReference>
<protein>
    <submittedName>
        <fullName evidence="5">Lrp/AsnC family transcriptional regulator</fullName>
    </submittedName>
</protein>
<dbReference type="InterPro" id="IPR036390">
    <property type="entry name" value="WH_DNA-bd_sf"/>
</dbReference>
<dbReference type="Proteomes" id="UP000324760">
    <property type="component" value="Chromosome"/>
</dbReference>
<dbReference type="PROSITE" id="PS50956">
    <property type="entry name" value="HTH_ASNC_2"/>
    <property type="match status" value="1"/>
</dbReference>
<dbReference type="PRINTS" id="PR00033">
    <property type="entry name" value="HTHASNC"/>
</dbReference>
<sequence>MPIKKLDRIDRRILEEIQRNGNISNLELADIVGLSPSPCSRRVRQLEEAGIIDRQVTLLNQDALGLPLTVFIHVSLDKQLPKILENFESKISTYSEVQECALITGGDADYLLKVLMPDMSYYERFLLKELNQIDGVSSIRTSFVMRRVLHRTELPLSHIK</sequence>
<dbReference type="InterPro" id="IPR000485">
    <property type="entry name" value="AsnC-type_HTH_dom"/>
</dbReference>
<feature type="domain" description="HTH asnC-type" evidence="4">
    <location>
        <begin position="6"/>
        <end position="67"/>
    </location>
</feature>
<dbReference type="InterPro" id="IPR019885">
    <property type="entry name" value="Tscrpt_reg_HTH_AsnC-type_CS"/>
</dbReference>
<keyword evidence="1" id="KW-0805">Transcription regulation</keyword>
<dbReference type="GO" id="GO:0005829">
    <property type="term" value="C:cytosol"/>
    <property type="evidence" value="ECO:0007669"/>
    <property type="project" value="TreeGrafter"/>
</dbReference>
<dbReference type="Pfam" id="PF01037">
    <property type="entry name" value="AsnC_trans_reg"/>
    <property type="match status" value="1"/>
</dbReference>
<dbReference type="GO" id="GO:0043565">
    <property type="term" value="F:sequence-specific DNA binding"/>
    <property type="evidence" value="ECO:0007669"/>
    <property type="project" value="InterPro"/>
</dbReference>
<organism evidence="5 6">
    <name type="scientific">Neptunomonas concharum</name>
    <dbReference type="NCBI Taxonomy" id="1031538"/>
    <lineage>
        <taxon>Bacteria</taxon>
        <taxon>Pseudomonadati</taxon>
        <taxon>Pseudomonadota</taxon>
        <taxon>Gammaproteobacteria</taxon>
        <taxon>Oceanospirillales</taxon>
        <taxon>Oceanospirillaceae</taxon>
        <taxon>Neptunomonas</taxon>
    </lineage>
</organism>
<dbReference type="EMBL" id="CP043869">
    <property type="protein sequence ID" value="QEQ97395.1"/>
    <property type="molecule type" value="Genomic_DNA"/>
</dbReference>
<dbReference type="InterPro" id="IPR019887">
    <property type="entry name" value="Tscrpt_reg_AsnC/Lrp_C"/>
</dbReference>
<dbReference type="SUPFAM" id="SSF54909">
    <property type="entry name" value="Dimeric alpha+beta barrel"/>
    <property type="match status" value="1"/>
</dbReference>
<dbReference type="InterPro" id="IPR011991">
    <property type="entry name" value="ArsR-like_HTH"/>
</dbReference>
<dbReference type="PANTHER" id="PTHR30154">
    <property type="entry name" value="LEUCINE-RESPONSIVE REGULATORY PROTEIN"/>
    <property type="match status" value="1"/>
</dbReference>
<dbReference type="OrthoDB" id="8590699at2"/>
<dbReference type="GO" id="GO:0043200">
    <property type="term" value="P:response to amino acid"/>
    <property type="evidence" value="ECO:0007669"/>
    <property type="project" value="TreeGrafter"/>
</dbReference>
<dbReference type="SMART" id="SM00344">
    <property type="entry name" value="HTH_ASNC"/>
    <property type="match status" value="1"/>
</dbReference>